<evidence type="ECO:0000313" key="2">
    <source>
        <dbReference type="Proteomes" id="UP000054771"/>
    </source>
</evidence>
<keyword evidence="2" id="KW-1185">Reference proteome</keyword>
<dbReference type="AlphaFoldDB" id="A0A0U5FR21"/>
<gene>
    <name evidence="1" type="ORF">ASPCAL00268</name>
</gene>
<dbReference type="EMBL" id="CDMC01000001">
    <property type="protein sequence ID" value="CEL00670.1"/>
    <property type="molecule type" value="Genomic_DNA"/>
</dbReference>
<sequence length="145" mass="16363">MSPTSVPSGDSSWEELRCPLDDYVEPHDDTYYDDSRLRADDNVDTIEDYAQDSYPYDPERDDPLRHEGVPEEEIAKVVVDDYLKTPDIARHTALETVRILTTKILRVSDVVFSDHLPAPTEQTIESQIVNHGLDSTISKASLAES</sequence>
<evidence type="ECO:0000313" key="1">
    <source>
        <dbReference type="EMBL" id="CEL00670.1"/>
    </source>
</evidence>
<proteinExistence type="predicted"/>
<organism evidence="1 2">
    <name type="scientific">Aspergillus calidoustus</name>
    <dbReference type="NCBI Taxonomy" id="454130"/>
    <lineage>
        <taxon>Eukaryota</taxon>
        <taxon>Fungi</taxon>
        <taxon>Dikarya</taxon>
        <taxon>Ascomycota</taxon>
        <taxon>Pezizomycotina</taxon>
        <taxon>Eurotiomycetes</taxon>
        <taxon>Eurotiomycetidae</taxon>
        <taxon>Eurotiales</taxon>
        <taxon>Aspergillaceae</taxon>
        <taxon>Aspergillus</taxon>
        <taxon>Aspergillus subgen. Nidulantes</taxon>
    </lineage>
</organism>
<protein>
    <submittedName>
        <fullName evidence="1">Uncharacterized protein</fullName>
    </submittedName>
</protein>
<reference evidence="2" key="1">
    <citation type="journal article" date="2016" name="Genome Announc.">
        <title>Draft genome sequences of fungus Aspergillus calidoustus.</title>
        <authorList>
            <person name="Horn F."/>
            <person name="Linde J."/>
            <person name="Mattern D.J."/>
            <person name="Walther G."/>
            <person name="Guthke R."/>
            <person name="Scherlach K."/>
            <person name="Martin K."/>
            <person name="Brakhage A.A."/>
            <person name="Petzke L."/>
            <person name="Valiante V."/>
        </authorList>
    </citation>
    <scope>NUCLEOTIDE SEQUENCE [LARGE SCALE GENOMIC DNA]</scope>
    <source>
        <strain evidence="2">SF006504</strain>
    </source>
</reference>
<name>A0A0U5FR21_ASPCI</name>
<dbReference type="Proteomes" id="UP000054771">
    <property type="component" value="Unassembled WGS sequence"/>
</dbReference>
<accession>A0A0U5FR21</accession>